<dbReference type="EMBL" id="JAKNCJ010000012">
    <property type="protein sequence ID" value="MCL6424374.1"/>
    <property type="molecule type" value="Genomic_DNA"/>
</dbReference>
<comment type="caution">
    <text evidence="4">The sequence shown here is derived from an EMBL/GenBank/DDBJ whole genome shotgun (WGS) entry which is preliminary data.</text>
</comment>
<organism evidence="4 5">
    <name type="scientific">Brachybacterium equifaecis</name>
    <dbReference type="NCBI Taxonomy" id="2910770"/>
    <lineage>
        <taxon>Bacteria</taxon>
        <taxon>Bacillati</taxon>
        <taxon>Actinomycetota</taxon>
        <taxon>Actinomycetes</taxon>
        <taxon>Micrococcales</taxon>
        <taxon>Dermabacteraceae</taxon>
        <taxon>Brachybacterium</taxon>
    </lineage>
</organism>
<proteinExistence type="predicted"/>
<dbReference type="PROSITE" id="PS50935">
    <property type="entry name" value="SSB"/>
    <property type="match status" value="1"/>
</dbReference>
<feature type="region of interest" description="Disordered" evidence="3">
    <location>
        <begin position="127"/>
        <end position="244"/>
    </location>
</feature>
<dbReference type="RefSeq" id="WP_249738454.1">
    <property type="nucleotide sequence ID" value="NZ_JAKNCJ010000012.1"/>
</dbReference>
<feature type="compositionally biased region" description="Low complexity" evidence="3">
    <location>
        <begin position="203"/>
        <end position="216"/>
    </location>
</feature>
<keyword evidence="5" id="KW-1185">Reference proteome</keyword>
<dbReference type="CDD" id="cd04496">
    <property type="entry name" value="SSB_OBF"/>
    <property type="match status" value="1"/>
</dbReference>
<feature type="compositionally biased region" description="Gly residues" evidence="3">
    <location>
        <begin position="235"/>
        <end position="244"/>
    </location>
</feature>
<dbReference type="Gene3D" id="2.40.50.140">
    <property type="entry name" value="Nucleic acid-binding proteins"/>
    <property type="match status" value="1"/>
</dbReference>
<evidence type="ECO:0000256" key="3">
    <source>
        <dbReference type="SAM" id="MobiDB-lite"/>
    </source>
</evidence>
<dbReference type="SUPFAM" id="SSF50249">
    <property type="entry name" value="Nucleic acid-binding proteins"/>
    <property type="match status" value="1"/>
</dbReference>
<feature type="compositionally biased region" description="Gly residues" evidence="3">
    <location>
        <begin position="127"/>
        <end position="153"/>
    </location>
</feature>
<accession>A0ABT0R3Q0</accession>
<dbReference type="InterPro" id="IPR000424">
    <property type="entry name" value="Primosome_PriB/ssb"/>
</dbReference>
<name>A0ABT0R3Q0_9MICO</name>
<dbReference type="InterPro" id="IPR012340">
    <property type="entry name" value="NA-bd_OB-fold"/>
</dbReference>
<evidence type="ECO:0000256" key="1">
    <source>
        <dbReference type="ARBA" id="ARBA00023125"/>
    </source>
</evidence>
<feature type="compositionally biased region" description="Low complexity" evidence="3">
    <location>
        <begin position="224"/>
        <end position="234"/>
    </location>
</feature>
<sequence>MDLNQITHSGNLTGDPRKFVAEDGKVLAYFTIAVNPPKRRDAGPNDPAPEAMFVDCVVYEPTSKNVLETYRKGMAVIAIGGYTAKKQQFFKQDGSPVNISTQQFRVFKTGPDLTFATASVNKIEYQGGGNNAQGAPGGQGFGQPQGPQGGFGQPQGQAQAQQGFGQPQGQQGGFGQPQGQGQPQGGFGQGQPQGQQGFGQPQGQGQPQQGFDQGQQAQGGFGQPQGQQNAFAQQGQGGFGGQGF</sequence>
<evidence type="ECO:0000313" key="5">
    <source>
        <dbReference type="Proteomes" id="UP001203761"/>
    </source>
</evidence>
<gene>
    <name evidence="4" type="ORF">Bequi_13470</name>
</gene>
<feature type="compositionally biased region" description="Low complexity" evidence="3">
    <location>
        <begin position="154"/>
        <end position="169"/>
    </location>
</feature>
<dbReference type="GO" id="GO:0003677">
    <property type="term" value="F:DNA binding"/>
    <property type="evidence" value="ECO:0007669"/>
    <property type="project" value="UniProtKB-KW"/>
</dbReference>
<dbReference type="Pfam" id="PF00436">
    <property type="entry name" value="SSB"/>
    <property type="match status" value="1"/>
</dbReference>
<evidence type="ECO:0000313" key="4">
    <source>
        <dbReference type="EMBL" id="MCL6424374.1"/>
    </source>
</evidence>
<evidence type="ECO:0000256" key="2">
    <source>
        <dbReference type="PROSITE-ProRule" id="PRU00252"/>
    </source>
</evidence>
<feature type="compositionally biased region" description="Gly residues" evidence="3">
    <location>
        <begin position="170"/>
        <end position="202"/>
    </location>
</feature>
<dbReference type="Proteomes" id="UP001203761">
    <property type="component" value="Unassembled WGS sequence"/>
</dbReference>
<protein>
    <submittedName>
        <fullName evidence="4">Single-stranded DNA-binding protein</fullName>
    </submittedName>
</protein>
<reference evidence="4" key="1">
    <citation type="submission" date="2022-02" db="EMBL/GenBank/DDBJ databases">
        <authorList>
            <person name="Lee M."/>
            <person name="Kim S.-J."/>
            <person name="Jung M.-Y."/>
        </authorList>
    </citation>
    <scope>NUCLEOTIDE SEQUENCE</scope>
    <source>
        <strain evidence="4">JHP9</strain>
    </source>
</reference>
<keyword evidence="1 2" id="KW-0238">DNA-binding</keyword>